<keyword evidence="3" id="KW-1185">Reference proteome</keyword>
<dbReference type="RefSeq" id="XP_021869955.1">
    <property type="nucleotide sequence ID" value="XM_022013517.1"/>
</dbReference>
<dbReference type="GeneID" id="33555325"/>
<evidence type="ECO:0000256" key="1">
    <source>
        <dbReference type="SAM" id="MobiDB-lite"/>
    </source>
</evidence>
<dbReference type="Proteomes" id="UP000193218">
    <property type="component" value="Unassembled WGS sequence"/>
</dbReference>
<feature type="region of interest" description="Disordered" evidence="1">
    <location>
        <begin position="87"/>
        <end position="124"/>
    </location>
</feature>
<accession>A0A1Y1UCL5</accession>
<dbReference type="InParanoid" id="A0A1Y1UCL5"/>
<feature type="region of interest" description="Disordered" evidence="1">
    <location>
        <begin position="414"/>
        <end position="443"/>
    </location>
</feature>
<proteinExistence type="predicted"/>
<evidence type="ECO:0000313" key="2">
    <source>
        <dbReference type="EMBL" id="ORX35791.1"/>
    </source>
</evidence>
<comment type="caution">
    <text evidence="2">The sequence shown here is derived from an EMBL/GenBank/DDBJ whole genome shotgun (WGS) entry which is preliminary data.</text>
</comment>
<feature type="compositionally biased region" description="Basic and acidic residues" evidence="1">
    <location>
        <begin position="94"/>
        <end position="103"/>
    </location>
</feature>
<evidence type="ECO:0000313" key="3">
    <source>
        <dbReference type="Proteomes" id="UP000193218"/>
    </source>
</evidence>
<name>A0A1Y1UCL5_9TREE</name>
<dbReference type="OrthoDB" id="2562734at2759"/>
<dbReference type="EMBL" id="NBSH01000010">
    <property type="protein sequence ID" value="ORX35791.1"/>
    <property type="molecule type" value="Genomic_DNA"/>
</dbReference>
<sequence>MPKRKCEAFTGAQPISVSSLDAALDLLACETFTRLDHLTARFEAATGLKLNEGVVHKRWDDAVQRYHMMKGLGGLSCAAKAAGVEVSEEAASGSKERERDCGGSRRGSMGIMETGHGPVEFAPRSRRPLPANVYPGAEAKYNLDPEETAEWKRWQPKINDVVLVDMPDDGGIWPGKIIDKKIFFQGRTVPRGNHFWPVRIYSDTVEPTVTIKSRMIPLTLRPKPPLFAPEHLLSAYNHATNPESFDKMAGAREAAAAHLRTHPGVSDDSDMERIKVEKEAWNKFVNWVMNERRVEKLRALEAERNKRLFQVAQTDFALEAVGERVSDSETDLVKRRRKGKPLPAWDGELLDDAESRRGSMPSIFGPAAHKPDPQPDSPARGLSGLFRPALSTPTRPMSPRRLAEKKRAVLLGCGEKSPRRGGTYTPPRILPSGDETAPNRVSSPVPSRNFDFVSPLGPVRLGVLAGGSNGVDSPLRGSLEVVKEEAEEDGADGWTLVKGKNEHQARGLGIRMEGVSEG</sequence>
<gene>
    <name evidence="2" type="ORF">BD324DRAFT_581631</name>
</gene>
<organism evidence="2 3">
    <name type="scientific">Kockovaella imperatae</name>
    <dbReference type="NCBI Taxonomy" id="4999"/>
    <lineage>
        <taxon>Eukaryota</taxon>
        <taxon>Fungi</taxon>
        <taxon>Dikarya</taxon>
        <taxon>Basidiomycota</taxon>
        <taxon>Agaricomycotina</taxon>
        <taxon>Tremellomycetes</taxon>
        <taxon>Tremellales</taxon>
        <taxon>Cuniculitremaceae</taxon>
        <taxon>Kockovaella</taxon>
    </lineage>
</organism>
<reference evidence="2 3" key="1">
    <citation type="submission" date="2017-03" db="EMBL/GenBank/DDBJ databases">
        <title>Widespread Adenine N6-methylation of Active Genes in Fungi.</title>
        <authorList>
            <consortium name="DOE Joint Genome Institute"/>
            <person name="Mondo S.J."/>
            <person name="Dannebaum R.O."/>
            <person name="Kuo R.C."/>
            <person name="Louie K.B."/>
            <person name="Bewick A.J."/>
            <person name="Labutti K."/>
            <person name="Haridas S."/>
            <person name="Kuo A."/>
            <person name="Salamov A."/>
            <person name="Ahrendt S.R."/>
            <person name="Lau R."/>
            <person name="Bowen B.P."/>
            <person name="Lipzen A."/>
            <person name="Sullivan W."/>
            <person name="Andreopoulos W.B."/>
            <person name="Clum A."/>
            <person name="Lindquist E."/>
            <person name="Daum C."/>
            <person name="Northen T.R."/>
            <person name="Ramamoorthy G."/>
            <person name="Schmitz R.J."/>
            <person name="Gryganskyi A."/>
            <person name="Culley D."/>
            <person name="Magnuson J."/>
            <person name="James T.Y."/>
            <person name="O'Malley M.A."/>
            <person name="Stajich J.E."/>
            <person name="Spatafora J.W."/>
            <person name="Visel A."/>
            <person name="Grigoriev I.V."/>
        </authorList>
    </citation>
    <scope>NUCLEOTIDE SEQUENCE [LARGE SCALE GENOMIC DNA]</scope>
    <source>
        <strain evidence="2 3">NRRL Y-17943</strain>
    </source>
</reference>
<feature type="region of interest" description="Disordered" evidence="1">
    <location>
        <begin position="329"/>
        <end position="401"/>
    </location>
</feature>
<dbReference type="AlphaFoldDB" id="A0A1Y1UCL5"/>
<protein>
    <submittedName>
        <fullName evidence="2">Uncharacterized protein</fullName>
    </submittedName>
</protein>